<gene>
    <name evidence="2" type="ORF">NCTC10465_00433</name>
</gene>
<dbReference type="EMBL" id="UGPY01000001">
    <property type="protein sequence ID" value="STY96668.1"/>
    <property type="molecule type" value="Genomic_DNA"/>
</dbReference>
<sequence length="60" mass="6915">MTQTPTTDPSLHGSDKHNWDKHNWDENALGNSEAGVKKTERQNNPPSNMMYKKIRHKKIA</sequence>
<evidence type="ECO:0000313" key="2">
    <source>
        <dbReference type="EMBL" id="STY96668.1"/>
    </source>
</evidence>
<name>A0A378Q915_FAUOS</name>
<dbReference type="GeneID" id="35778212"/>
<proteinExistence type="predicted"/>
<keyword evidence="3" id="KW-1185">Reference proteome</keyword>
<dbReference type="KEGG" id="mos:AXE82_05095"/>
<feature type="region of interest" description="Disordered" evidence="1">
    <location>
        <begin position="1"/>
        <end position="60"/>
    </location>
</feature>
<dbReference type="RefSeq" id="WP_062332149.1">
    <property type="nucleotide sequence ID" value="NZ_CBCRZU010000006.1"/>
</dbReference>
<reference evidence="2 3" key="1">
    <citation type="submission" date="2018-06" db="EMBL/GenBank/DDBJ databases">
        <authorList>
            <consortium name="Pathogen Informatics"/>
            <person name="Doyle S."/>
        </authorList>
    </citation>
    <scope>NUCLEOTIDE SEQUENCE [LARGE SCALE GENOMIC DNA]</scope>
    <source>
        <strain evidence="2 3">NCTC10465</strain>
    </source>
</reference>
<dbReference type="AlphaFoldDB" id="A0A378Q915"/>
<dbReference type="Proteomes" id="UP000255230">
    <property type="component" value="Unassembled WGS sequence"/>
</dbReference>
<protein>
    <submittedName>
        <fullName evidence="2">Uncharacterized protein</fullName>
    </submittedName>
</protein>
<accession>A0A378Q915</accession>
<feature type="compositionally biased region" description="Basic and acidic residues" evidence="1">
    <location>
        <begin position="13"/>
        <end position="25"/>
    </location>
</feature>
<organism evidence="2 3">
    <name type="scientific">Faucicola osloensis</name>
    <name type="common">Moraxella osloensis</name>
    <dbReference type="NCBI Taxonomy" id="34062"/>
    <lineage>
        <taxon>Bacteria</taxon>
        <taxon>Pseudomonadati</taxon>
        <taxon>Pseudomonadota</taxon>
        <taxon>Gammaproteobacteria</taxon>
        <taxon>Moraxellales</taxon>
        <taxon>Moraxellaceae</taxon>
        <taxon>Faucicola</taxon>
    </lineage>
</organism>
<evidence type="ECO:0000256" key="1">
    <source>
        <dbReference type="SAM" id="MobiDB-lite"/>
    </source>
</evidence>
<evidence type="ECO:0000313" key="3">
    <source>
        <dbReference type="Proteomes" id="UP000255230"/>
    </source>
</evidence>